<dbReference type="AlphaFoldDB" id="A0A4R8UFB5"/>
<sequence length="221" mass="22066">MAAQQPGHAGGRQARAWGILGVAVLVLVVTVAVLDGAESRDQAGAAPAPSGAVAGATPTAVPAPKSEPAPTPTPAPPSAPRAGEPAPPAARPAVPFTKSSAPVAGVVFSIDKLQAVNGIAQGPGEVGGPSLRFELTVRNDTAAAVSLTSTVVNVYFGPDEAPATELRKPGSIPLPATLAPGRTARGVFIFAVPEQSRDQVRITADYTAGVPIAVFEGQAPR</sequence>
<feature type="region of interest" description="Disordered" evidence="1">
    <location>
        <begin position="40"/>
        <end position="94"/>
    </location>
</feature>
<dbReference type="Proteomes" id="UP000297866">
    <property type="component" value="Unassembled WGS sequence"/>
</dbReference>
<keyword evidence="4" id="KW-1185">Reference proteome</keyword>
<organism evidence="3 4">
    <name type="scientific">Cryobacterium tagatosivorans</name>
    <dbReference type="NCBI Taxonomy" id="1259199"/>
    <lineage>
        <taxon>Bacteria</taxon>
        <taxon>Bacillati</taxon>
        <taxon>Actinomycetota</taxon>
        <taxon>Actinomycetes</taxon>
        <taxon>Micrococcales</taxon>
        <taxon>Microbacteriaceae</taxon>
        <taxon>Cryobacterium</taxon>
    </lineage>
</organism>
<evidence type="ECO:0000256" key="2">
    <source>
        <dbReference type="SAM" id="Phobius"/>
    </source>
</evidence>
<proteinExistence type="predicted"/>
<evidence type="ECO:0000313" key="3">
    <source>
        <dbReference type="EMBL" id="TFB51752.1"/>
    </source>
</evidence>
<feature type="compositionally biased region" description="Pro residues" evidence="1">
    <location>
        <begin position="65"/>
        <end position="90"/>
    </location>
</feature>
<evidence type="ECO:0008006" key="5">
    <source>
        <dbReference type="Google" id="ProtNLM"/>
    </source>
</evidence>
<dbReference type="RefSeq" id="WP_134489850.1">
    <property type="nucleotide sequence ID" value="NZ_SOEZ01000039.1"/>
</dbReference>
<name>A0A4R8UFB5_9MICO</name>
<reference evidence="3 4" key="1">
    <citation type="submission" date="2019-03" db="EMBL/GenBank/DDBJ databases">
        <title>Genomics of glacier-inhabiting Cryobacterium strains.</title>
        <authorList>
            <person name="Liu Q."/>
            <person name="Xin Y.-H."/>
        </authorList>
    </citation>
    <scope>NUCLEOTIDE SEQUENCE [LARGE SCALE GENOMIC DNA]</scope>
    <source>
        <strain evidence="3 4">Sr47</strain>
    </source>
</reference>
<evidence type="ECO:0000256" key="1">
    <source>
        <dbReference type="SAM" id="MobiDB-lite"/>
    </source>
</evidence>
<accession>A0A4R8UFB5</accession>
<keyword evidence="2" id="KW-0472">Membrane</keyword>
<keyword evidence="2" id="KW-0812">Transmembrane</keyword>
<comment type="caution">
    <text evidence="3">The sequence shown here is derived from an EMBL/GenBank/DDBJ whole genome shotgun (WGS) entry which is preliminary data.</text>
</comment>
<feature type="compositionally biased region" description="Low complexity" evidence="1">
    <location>
        <begin position="43"/>
        <end position="64"/>
    </location>
</feature>
<feature type="transmembrane region" description="Helical" evidence="2">
    <location>
        <begin position="16"/>
        <end position="34"/>
    </location>
</feature>
<protein>
    <recommendedName>
        <fullName evidence="5">DUF4352 domain-containing protein</fullName>
    </recommendedName>
</protein>
<dbReference type="EMBL" id="SOEZ01000039">
    <property type="protein sequence ID" value="TFB51752.1"/>
    <property type="molecule type" value="Genomic_DNA"/>
</dbReference>
<evidence type="ECO:0000313" key="4">
    <source>
        <dbReference type="Proteomes" id="UP000297866"/>
    </source>
</evidence>
<gene>
    <name evidence="3" type="ORF">E3O23_07940</name>
</gene>
<dbReference type="OrthoDB" id="3831250at2"/>
<keyword evidence="2" id="KW-1133">Transmembrane helix</keyword>